<comment type="caution">
    <text evidence="3">The sequence shown here is derived from an EMBL/GenBank/DDBJ whole genome shotgun (WGS) entry which is preliminary data.</text>
</comment>
<name>U2E640_9EURY</name>
<feature type="compositionally biased region" description="Polar residues" evidence="1">
    <location>
        <begin position="517"/>
        <end position="527"/>
    </location>
</feature>
<dbReference type="PATRIC" id="fig|1033806.13.peg.359"/>
<protein>
    <recommendedName>
        <fullName evidence="2">DISARM protein DrmE C-terminal domain-containing protein</fullName>
    </recommendedName>
</protein>
<organism evidence="3 4">
    <name type="scientific">Halorhabdus tiamatea SARL4B</name>
    <dbReference type="NCBI Taxonomy" id="1033806"/>
    <lineage>
        <taxon>Archaea</taxon>
        <taxon>Methanobacteriati</taxon>
        <taxon>Methanobacteriota</taxon>
        <taxon>Stenosarchaea group</taxon>
        <taxon>Halobacteria</taxon>
        <taxon>Halobacteriales</taxon>
        <taxon>Haloarculaceae</taxon>
        <taxon>Halorhabdus</taxon>
    </lineage>
</organism>
<evidence type="ECO:0000313" key="3">
    <source>
        <dbReference type="EMBL" id="ERJ07381.1"/>
    </source>
</evidence>
<dbReference type="InterPro" id="IPR056666">
    <property type="entry name" value="DrmE_C"/>
</dbReference>
<dbReference type="Pfam" id="PF24957">
    <property type="entry name" value="DrmE_C"/>
    <property type="match status" value="1"/>
</dbReference>
<evidence type="ECO:0000259" key="2">
    <source>
        <dbReference type="Pfam" id="PF24957"/>
    </source>
</evidence>
<feature type="domain" description="DISARM protein DrmE C-terminal" evidence="2">
    <location>
        <begin position="607"/>
        <end position="761"/>
    </location>
</feature>
<dbReference type="Proteomes" id="UP000003861">
    <property type="component" value="Unassembled WGS sequence"/>
</dbReference>
<reference evidence="3 4" key="1">
    <citation type="journal article" date="2011" name="J. Bacteriol.">
        <title>Genome sequence of Halorhabdus tiamatea, the first archaeon isolated from a deep-sea anoxic brine lake.</title>
        <authorList>
            <person name="Antunes A."/>
            <person name="Alam I."/>
            <person name="Bajic V.B."/>
            <person name="Stingl U."/>
        </authorList>
    </citation>
    <scope>NUCLEOTIDE SEQUENCE [LARGE SCALE GENOMIC DNA]</scope>
    <source>
        <strain evidence="3 4">SARL4B</strain>
    </source>
</reference>
<evidence type="ECO:0000256" key="1">
    <source>
        <dbReference type="SAM" id="MobiDB-lite"/>
    </source>
</evidence>
<feature type="region of interest" description="Disordered" evidence="1">
    <location>
        <begin position="505"/>
        <end position="533"/>
    </location>
</feature>
<proteinExistence type="predicted"/>
<accession>U2E640</accession>
<evidence type="ECO:0000313" key="4">
    <source>
        <dbReference type="Proteomes" id="UP000003861"/>
    </source>
</evidence>
<dbReference type="AlphaFoldDB" id="U2E640"/>
<feature type="compositionally biased region" description="Polar residues" evidence="1">
    <location>
        <begin position="577"/>
        <end position="597"/>
    </location>
</feature>
<feature type="region of interest" description="Disordered" evidence="1">
    <location>
        <begin position="557"/>
        <end position="605"/>
    </location>
</feature>
<gene>
    <name evidence="3" type="ORF">HLRTI_000423</name>
</gene>
<sequence length="838" mass="94134">MSRSDASLKRLNPIELPNLRLKDVDYELPVSENFHTEIVQASVALGKDIGIITPTLHSGFLDYSALAALFQDMSSLTPVFIISPNTSIRDRYEQLENGMQYSTAKWPLATVKADKELSDRTKHARSSDAPPGVIFTRYSTRLPNDDISGDIRTVLYDDAVKFEDDRWERFQEWRDRNEIPSTVYFIRDPLGPVYQRVKDDLDAVWAWTPHGLQTILSEDTETRTKSRETVPGATKREHQLIQQKAAGQTHQIHACTDGPVVDAFADLWSAFEELEDAADDINEKQLYVAVGVAKRAINGFTRLLSSLEYSDNYRSEHGKATTLSGRISQVEHIMDGLTGDAAAGRTPVEHVHHALCELRDALTETNSQKWKRGAVLTAMQKVVDENEDLIVVLPDEPARQALQADLRIKRTDFYSEGHQHIHLHTPRSLPNAEPADHLLLYGPPKYQHRWLLRAPQAPYVGVLAYGHELGLLHSQVRALNNEMRESTPNPNDDGFQSQLFTELSTPNLFPTGDEIDPSQSLAPTSSGPYDGISIEIPEQDNIEAGSETPFDDYELVERESERSLDGIIDGSVPDFDSGSTTYSPDTSNSGSTGQRNNGDPDRQVEGCVEVRVKDKKAITLRSTDTLEIVDPDAGTTVKKPASSVRSGEQVVAVEDRDAIRDSVEKLLLDSGHLDIIGYARMWKKQLHTEIERREDSLDDFIRRLEEEGLEKRRSTYRSWYYGEVHLPKAKDSLHAMARAYEMEEVLGEFENVWTANHKIQNIKTGFIDLLKQRSQEVLTANDGGDVDPVIDKDLDIRLSDLDPTDDSGEPFVRVHTVTSVEDVGSVSMSSVKRWRDID</sequence>
<reference evidence="3 4" key="2">
    <citation type="journal article" date="2013" name="PLoS ONE">
        <title>INDIGO - INtegrated Data Warehouse of MIcrobial GenOmes with Examples from the Red Sea Extremophiles.</title>
        <authorList>
            <person name="Alam I."/>
            <person name="Antunes A."/>
            <person name="Kamau A.A."/>
            <person name="Ba Alawi W."/>
            <person name="Kalkatawi M."/>
            <person name="Stingl U."/>
            <person name="Bajic V.B."/>
        </authorList>
    </citation>
    <scope>NUCLEOTIDE SEQUENCE [LARGE SCALE GENOMIC DNA]</scope>
    <source>
        <strain evidence="3 4">SARL4B</strain>
    </source>
</reference>
<dbReference type="EMBL" id="AFNT02000003">
    <property type="protein sequence ID" value="ERJ07381.1"/>
    <property type="molecule type" value="Genomic_DNA"/>
</dbReference>